<accession>A0A8H6TVH7</accession>
<dbReference type="EMBL" id="JACAZH010000144">
    <property type="protein sequence ID" value="KAF7323502.1"/>
    <property type="molecule type" value="Genomic_DNA"/>
</dbReference>
<feature type="region of interest" description="Disordered" evidence="1">
    <location>
        <begin position="162"/>
        <end position="216"/>
    </location>
</feature>
<dbReference type="AlphaFoldDB" id="A0A8H6TVH7"/>
<evidence type="ECO:0000313" key="2">
    <source>
        <dbReference type="EMBL" id="KAF7323502.1"/>
    </source>
</evidence>
<evidence type="ECO:0000313" key="3">
    <source>
        <dbReference type="Proteomes" id="UP000623467"/>
    </source>
</evidence>
<feature type="compositionally biased region" description="Basic residues" evidence="1">
    <location>
        <begin position="162"/>
        <end position="176"/>
    </location>
</feature>
<dbReference type="Proteomes" id="UP000623467">
    <property type="component" value="Unassembled WGS sequence"/>
</dbReference>
<feature type="region of interest" description="Disordered" evidence="1">
    <location>
        <begin position="51"/>
        <end position="112"/>
    </location>
</feature>
<comment type="caution">
    <text evidence="2">The sequence shown here is derived from an EMBL/GenBank/DDBJ whole genome shotgun (WGS) entry which is preliminary data.</text>
</comment>
<evidence type="ECO:0000256" key="1">
    <source>
        <dbReference type="SAM" id="MobiDB-lite"/>
    </source>
</evidence>
<sequence>MLDAAVSFLNAAVAFSTPAMLDVAVYSLAVFTERISAAQFQSARRPAFSTSPLPLNASPPHLRPSPSAPPHPHVPPPFSTSPRPPTSAPLDARTPVAAVSDSAPPRSAAAPLARPPAVFDVAAPRRACHRPFDAAPPPCPCHSSRARHLTRPRRRLTRCHRTFRRRRSSPRSRLCRRLSPQTHHGRGWKRRQGRDPTPGARRLSPSSLPELPLRPSTPPVFSTPAALDAAVPFLDVTVFDVAGCLFGTRYCSYRTGHFHAAVCARSTHARHHRFRHSATAPRYLRVPPGLSTPESMAPRPDCRRVRRSWSPVCETEGGHDLQVMSSLHPHTGWYASLPAFFTLLFSFTRLDVSQRVVALGGQQVAGIQLLGALTFSSRRNGDVLKNIEWALVPQNERRPFSKTPHLFCLGCWFVWAAGSVMY</sequence>
<feature type="compositionally biased region" description="Low complexity" evidence="1">
    <location>
        <begin position="95"/>
        <end position="112"/>
    </location>
</feature>
<keyword evidence="3" id="KW-1185">Reference proteome</keyword>
<gene>
    <name evidence="2" type="ORF">MSAN_02534700</name>
</gene>
<reference evidence="2" key="1">
    <citation type="submission" date="2020-05" db="EMBL/GenBank/DDBJ databases">
        <title>Mycena genomes resolve the evolution of fungal bioluminescence.</title>
        <authorList>
            <person name="Tsai I.J."/>
        </authorList>
    </citation>
    <scope>NUCLEOTIDE SEQUENCE</scope>
    <source>
        <strain evidence="2">160909Yilan</strain>
    </source>
</reference>
<feature type="compositionally biased region" description="Basic residues" evidence="1">
    <location>
        <begin position="183"/>
        <end position="192"/>
    </location>
</feature>
<feature type="compositionally biased region" description="Low complexity" evidence="1">
    <location>
        <begin position="201"/>
        <end position="214"/>
    </location>
</feature>
<name>A0A8H6TVH7_9AGAR</name>
<proteinExistence type="predicted"/>
<protein>
    <submittedName>
        <fullName evidence="2">Uncharacterized protein</fullName>
    </submittedName>
</protein>
<organism evidence="2 3">
    <name type="scientific">Mycena sanguinolenta</name>
    <dbReference type="NCBI Taxonomy" id="230812"/>
    <lineage>
        <taxon>Eukaryota</taxon>
        <taxon>Fungi</taxon>
        <taxon>Dikarya</taxon>
        <taxon>Basidiomycota</taxon>
        <taxon>Agaricomycotina</taxon>
        <taxon>Agaricomycetes</taxon>
        <taxon>Agaricomycetidae</taxon>
        <taxon>Agaricales</taxon>
        <taxon>Marasmiineae</taxon>
        <taxon>Mycenaceae</taxon>
        <taxon>Mycena</taxon>
    </lineage>
</organism>
<feature type="compositionally biased region" description="Pro residues" evidence="1">
    <location>
        <begin position="61"/>
        <end position="87"/>
    </location>
</feature>